<feature type="compositionally biased region" description="Low complexity" evidence="1">
    <location>
        <begin position="177"/>
        <end position="188"/>
    </location>
</feature>
<dbReference type="PANTHER" id="PTHR35317:SF44">
    <property type="entry name" value="RNA-DIRECTED DNA POLYMERASE"/>
    <property type="match status" value="1"/>
</dbReference>
<feature type="compositionally biased region" description="Polar residues" evidence="1">
    <location>
        <begin position="261"/>
        <end position="273"/>
    </location>
</feature>
<evidence type="ECO:0000313" key="3">
    <source>
        <dbReference type="Proteomes" id="UP000326396"/>
    </source>
</evidence>
<dbReference type="Pfam" id="PF14223">
    <property type="entry name" value="Retrotran_gag_2"/>
    <property type="match status" value="1"/>
</dbReference>
<protein>
    <recommendedName>
        <fullName evidence="4">DUF4219 domain-containing protein</fullName>
    </recommendedName>
</protein>
<sequence>MAETDSTTKQLATVKEGGSLPFNCPILMSTNYPIWSLRIRAIFKAHRIWEAIKPGTDVDPRKDKSAIAYQYQALPEDLILQIAHCQRAKEIWDAIKTHHLGVERVMEAWLQTLKAEFEAARMKDNEKIDDFAAKLAGIASRSAALGTVIEESTMTVKFQEVVGRLKAYEERTITKTSSSSHDQLLLSQGGWDSRRKPERNFNKGRGNGQDARGRGRGHGKTGGSGRGAGRGQHSQEANQPGERSKADSRLPNSKEWGPCTPGSSHTSTATRHR</sequence>
<reference evidence="2 3" key="1">
    <citation type="submission" date="2019-05" db="EMBL/GenBank/DDBJ databases">
        <title>Mikania micrantha, genome provides insights into the molecular mechanism of rapid growth.</title>
        <authorList>
            <person name="Liu B."/>
        </authorList>
    </citation>
    <scope>NUCLEOTIDE SEQUENCE [LARGE SCALE GENOMIC DNA]</scope>
    <source>
        <strain evidence="2">NLD-2019</strain>
        <tissue evidence="2">Leaf</tissue>
    </source>
</reference>
<organism evidence="2 3">
    <name type="scientific">Mikania micrantha</name>
    <name type="common">bitter vine</name>
    <dbReference type="NCBI Taxonomy" id="192012"/>
    <lineage>
        <taxon>Eukaryota</taxon>
        <taxon>Viridiplantae</taxon>
        <taxon>Streptophyta</taxon>
        <taxon>Embryophyta</taxon>
        <taxon>Tracheophyta</taxon>
        <taxon>Spermatophyta</taxon>
        <taxon>Magnoliopsida</taxon>
        <taxon>eudicotyledons</taxon>
        <taxon>Gunneridae</taxon>
        <taxon>Pentapetalae</taxon>
        <taxon>asterids</taxon>
        <taxon>campanulids</taxon>
        <taxon>Asterales</taxon>
        <taxon>Asteraceae</taxon>
        <taxon>Asteroideae</taxon>
        <taxon>Heliantheae alliance</taxon>
        <taxon>Eupatorieae</taxon>
        <taxon>Mikania</taxon>
    </lineage>
</organism>
<comment type="caution">
    <text evidence="2">The sequence shown here is derived from an EMBL/GenBank/DDBJ whole genome shotgun (WGS) entry which is preliminary data.</text>
</comment>
<keyword evidence="3" id="KW-1185">Reference proteome</keyword>
<dbReference type="AlphaFoldDB" id="A0A5N6PRS5"/>
<dbReference type="EMBL" id="SZYD01000003">
    <property type="protein sequence ID" value="KAD6795895.1"/>
    <property type="molecule type" value="Genomic_DNA"/>
</dbReference>
<accession>A0A5N6PRS5</accession>
<dbReference type="Proteomes" id="UP000326396">
    <property type="component" value="Linkage Group LG11"/>
</dbReference>
<dbReference type="OrthoDB" id="7920740at2759"/>
<evidence type="ECO:0008006" key="4">
    <source>
        <dbReference type="Google" id="ProtNLM"/>
    </source>
</evidence>
<feature type="region of interest" description="Disordered" evidence="1">
    <location>
        <begin position="172"/>
        <end position="273"/>
    </location>
</feature>
<feature type="compositionally biased region" description="Basic and acidic residues" evidence="1">
    <location>
        <begin position="192"/>
        <end position="201"/>
    </location>
</feature>
<evidence type="ECO:0000313" key="2">
    <source>
        <dbReference type="EMBL" id="KAD6795895.1"/>
    </source>
</evidence>
<name>A0A5N6PRS5_9ASTR</name>
<gene>
    <name evidence="2" type="ORF">E3N88_06791</name>
</gene>
<dbReference type="PANTHER" id="PTHR35317">
    <property type="entry name" value="OS04G0629600 PROTEIN"/>
    <property type="match status" value="1"/>
</dbReference>
<proteinExistence type="predicted"/>
<feature type="compositionally biased region" description="Gly residues" evidence="1">
    <location>
        <begin position="220"/>
        <end position="230"/>
    </location>
</feature>
<evidence type="ECO:0000256" key="1">
    <source>
        <dbReference type="SAM" id="MobiDB-lite"/>
    </source>
</evidence>